<organism evidence="1 2">
    <name type="scientific">Populus alba</name>
    <name type="common">White poplar</name>
    <dbReference type="NCBI Taxonomy" id="43335"/>
    <lineage>
        <taxon>Eukaryota</taxon>
        <taxon>Viridiplantae</taxon>
        <taxon>Streptophyta</taxon>
        <taxon>Embryophyta</taxon>
        <taxon>Tracheophyta</taxon>
        <taxon>Spermatophyta</taxon>
        <taxon>Magnoliopsida</taxon>
        <taxon>eudicotyledons</taxon>
        <taxon>Gunneridae</taxon>
        <taxon>Pentapetalae</taxon>
        <taxon>rosids</taxon>
        <taxon>fabids</taxon>
        <taxon>Malpighiales</taxon>
        <taxon>Salicaceae</taxon>
        <taxon>Saliceae</taxon>
        <taxon>Populus</taxon>
    </lineage>
</organism>
<comment type="caution">
    <text evidence="1">The sequence shown here is derived from an EMBL/GenBank/DDBJ whole genome shotgun (WGS) entry which is preliminary data.</text>
</comment>
<accession>A0ACC4BSL6</accession>
<reference evidence="1 2" key="1">
    <citation type="journal article" date="2024" name="Plant Biotechnol. J.">
        <title>Genome and CRISPR/Cas9 system of a widespread forest tree (Populus alba) in the world.</title>
        <authorList>
            <person name="Liu Y.J."/>
            <person name="Jiang P.F."/>
            <person name="Han X.M."/>
            <person name="Li X.Y."/>
            <person name="Wang H.M."/>
            <person name="Wang Y.J."/>
            <person name="Wang X.X."/>
            <person name="Zeng Q.Y."/>
        </authorList>
    </citation>
    <scope>NUCLEOTIDE SEQUENCE [LARGE SCALE GENOMIC DNA]</scope>
    <source>
        <strain evidence="2">cv. PAL-ZL1</strain>
    </source>
</reference>
<keyword evidence="2" id="KW-1185">Reference proteome</keyword>
<evidence type="ECO:0000313" key="1">
    <source>
        <dbReference type="EMBL" id="KAL3581402.1"/>
    </source>
</evidence>
<protein>
    <submittedName>
        <fullName evidence="1">Uncharacterized protein</fullName>
    </submittedName>
</protein>
<name>A0ACC4BSL6_POPAL</name>
<dbReference type="EMBL" id="RCHU02000008">
    <property type="protein sequence ID" value="KAL3581402.1"/>
    <property type="molecule type" value="Genomic_DNA"/>
</dbReference>
<evidence type="ECO:0000313" key="2">
    <source>
        <dbReference type="Proteomes" id="UP000309997"/>
    </source>
</evidence>
<gene>
    <name evidence="1" type="ORF">D5086_015734</name>
</gene>
<dbReference type="Proteomes" id="UP000309997">
    <property type="component" value="Unassembled WGS sequence"/>
</dbReference>
<proteinExistence type="predicted"/>
<sequence length="76" mass="7928">MPVTAWVRGASHARPRITISAVQATRNSQSSVKLDVDESSPGNPGRAGFGSLIRDHEGIRLKGFMGLAGVGSNLLA</sequence>